<gene>
    <name evidence="7" type="primary">recO</name>
    <name evidence="9" type="ORF">A2875_03525</name>
</gene>
<dbReference type="PANTHER" id="PTHR33991:SF1">
    <property type="entry name" value="DNA REPAIR PROTEIN RECO"/>
    <property type="match status" value="1"/>
</dbReference>
<sequence length="183" mass="21302">MSPRIYRVEAIILKRKNVGEADRILTVFSKQYGKLRLIAKGIRKITSHRAPHLEIFSRVEMMIHRGKTLDIVTEAQTLDGFYQLRNNLALVNGCYYHCELVDVLLPEKQEHRDVYELYARSLAAFNTQEGMDITGSCEQFALALLRMLGFLPQTRELSSVQIQPFIESISERHMRTYHFLKQD</sequence>
<dbReference type="Pfam" id="PF02565">
    <property type="entry name" value="RecO_C"/>
    <property type="match status" value="1"/>
</dbReference>
<dbReference type="Gene3D" id="2.40.50.140">
    <property type="entry name" value="Nucleic acid-binding proteins"/>
    <property type="match status" value="1"/>
</dbReference>
<dbReference type="Gene3D" id="1.20.1440.120">
    <property type="entry name" value="Recombination protein O, C-terminal domain"/>
    <property type="match status" value="1"/>
</dbReference>
<protein>
    <recommendedName>
        <fullName evidence="2 7">DNA repair protein RecO</fullName>
    </recommendedName>
    <alternativeName>
        <fullName evidence="6 7">Recombination protein O</fullName>
    </alternativeName>
</protein>
<dbReference type="GO" id="GO:0043590">
    <property type="term" value="C:bacterial nucleoid"/>
    <property type="evidence" value="ECO:0007669"/>
    <property type="project" value="TreeGrafter"/>
</dbReference>
<dbReference type="PANTHER" id="PTHR33991">
    <property type="entry name" value="DNA REPAIR PROTEIN RECO"/>
    <property type="match status" value="1"/>
</dbReference>
<evidence type="ECO:0000256" key="4">
    <source>
        <dbReference type="ARBA" id="ARBA00023172"/>
    </source>
</evidence>
<evidence type="ECO:0000256" key="3">
    <source>
        <dbReference type="ARBA" id="ARBA00022763"/>
    </source>
</evidence>
<dbReference type="AlphaFoldDB" id="A0A1F5ZQ72"/>
<dbReference type="GO" id="GO:0006302">
    <property type="term" value="P:double-strand break repair"/>
    <property type="evidence" value="ECO:0007669"/>
    <property type="project" value="TreeGrafter"/>
</dbReference>
<keyword evidence="4 7" id="KW-0233">DNA recombination</keyword>
<dbReference type="InterPro" id="IPR012340">
    <property type="entry name" value="NA-bd_OB-fold"/>
</dbReference>
<organism evidence="9 10">
    <name type="scientific">Candidatus Gottesmanbacteria bacterium RIFCSPHIGHO2_01_FULL_46_14</name>
    <dbReference type="NCBI Taxonomy" id="1798380"/>
    <lineage>
        <taxon>Bacteria</taxon>
        <taxon>Candidatus Gottesmaniibacteriota</taxon>
    </lineage>
</organism>
<dbReference type="HAMAP" id="MF_00201">
    <property type="entry name" value="RecO"/>
    <property type="match status" value="1"/>
</dbReference>
<evidence type="ECO:0000256" key="7">
    <source>
        <dbReference type="HAMAP-Rule" id="MF_00201"/>
    </source>
</evidence>
<evidence type="ECO:0000256" key="1">
    <source>
        <dbReference type="ARBA" id="ARBA00007452"/>
    </source>
</evidence>
<dbReference type="SUPFAM" id="SSF50249">
    <property type="entry name" value="Nucleic acid-binding proteins"/>
    <property type="match status" value="1"/>
</dbReference>
<dbReference type="InterPro" id="IPR037278">
    <property type="entry name" value="ARFGAP/RecO"/>
</dbReference>
<accession>A0A1F5ZQ72</accession>
<evidence type="ECO:0000256" key="2">
    <source>
        <dbReference type="ARBA" id="ARBA00021310"/>
    </source>
</evidence>
<dbReference type="InterPro" id="IPR042242">
    <property type="entry name" value="RecO_C"/>
</dbReference>
<dbReference type="EMBL" id="MFJJ01000018">
    <property type="protein sequence ID" value="OGG14474.1"/>
    <property type="molecule type" value="Genomic_DNA"/>
</dbReference>
<dbReference type="SUPFAM" id="SSF57863">
    <property type="entry name" value="ArfGap/RecO-like zinc finger"/>
    <property type="match status" value="1"/>
</dbReference>
<keyword evidence="5 7" id="KW-0234">DNA repair</keyword>
<dbReference type="GO" id="GO:0006310">
    <property type="term" value="P:DNA recombination"/>
    <property type="evidence" value="ECO:0007669"/>
    <property type="project" value="UniProtKB-UniRule"/>
</dbReference>
<evidence type="ECO:0000313" key="9">
    <source>
        <dbReference type="EMBL" id="OGG14474.1"/>
    </source>
</evidence>
<comment type="function">
    <text evidence="7">Involved in DNA repair and RecF pathway recombination.</text>
</comment>
<reference evidence="9 10" key="1">
    <citation type="journal article" date="2016" name="Nat. Commun.">
        <title>Thousands of microbial genomes shed light on interconnected biogeochemical processes in an aquifer system.</title>
        <authorList>
            <person name="Anantharaman K."/>
            <person name="Brown C.T."/>
            <person name="Hug L.A."/>
            <person name="Sharon I."/>
            <person name="Castelle C.J."/>
            <person name="Probst A.J."/>
            <person name="Thomas B.C."/>
            <person name="Singh A."/>
            <person name="Wilkins M.J."/>
            <person name="Karaoz U."/>
            <person name="Brodie E.L."/>
            <person name="Williams K.H."/>
            <person name="Hubbard S.S."/>
            <person name="Banfield J.F."/>
        </authorList>
    </citation>
    <scope>NUCLEOTIDE SEQUENCE [LARGE SCALE GENOMIC DNA]</scope>
</reference>
<dbReference type="InterPro" id="IPR022572">
    <property type="entry name" value="DNA_rep/recomb_RecO_N"/>
</dbReference>
<dbReference type="NCBIfam" id="TIGR00613">
    <property type="entry name" value="reco"/>
    <property type="match status" value="1"/>
</dbReference>
<dbReference type="InterPro" id="IPR003717">
    <property type="entry name" value="RecO"/>
</dbReference>
<comment type="similarity">
    <text evidence="1 7">Belongs to the RecO family.</text>
</comment>
<proteinExistence type="inferred from homology"/>
<evidence type="ECO:0000256" key="5">
    <source>
        <dbReference type="ARBA" id="ARBA00023204"/>
    </source>
</evidence>
<evidence type="ECO:0000313" key="10">
    <source>
        <dbReference type="Proteomes" id="UP000177416"/>
    </source>
</evidence>
<feature type="domain" description="DNA replication/recombination mediator RecO N-terminal" evidence="8">
    <location>
        <begin position="5"/>
        <end position="81"/>
    </location>
</feature>
<dbReference type="Pfam" id="PF11967">
    <property type="entry name" value="RecO_N"/>
    <property type="match status" value="1"/>
</dbReference>
<keyword evidence="3 7" id="KW-0227">DNA damage</keyword>
<comment type="caution">
    <text evidence="9">The sequence shown here is derived from an EMBL/GenBank/DDBJ whole genome shotgun (WGS) entry which is preliminary data.</text>
</comment>
<dbReference type="Proteomes" id="UP000177416">
    <property type="component" value="Unassembled WGS sequence"/>
</dbReference>
<evidence type="ECO:0000259" key="8">
    <source>
        <dbReference type="Pfam" id="PF11967"/>
    </source>
</evidence>
<name>A0A1F5ZQ72_9BACT</name>
<evidence type="ECO:0000256" key="6">
    <source>
        <dbReference type="ARBA" id="ARBA00033409"/>
    </source>
</evidence>